<evidence type="ECO:0008006" key="4">
    <source>
        <dbReference type="Google" id="ProtNLM"/>
    </source>
</evidence>
<accession>A0ABP9QKM0</accession>
<sequence length="527" mass="54564">MSLALARGGLTLVVALTSGTDLVEQVGQEFIHRVTDRTEQTTLAAGVVAGLDRPLHTPMRLTLGEGASDLLVQLVERLADSAGRFVTGNLGHDPGRGIAEAAQHLLQVIVGVLLLLGLRTAGLVHRRLLSGARTRHPEVPQQVGHKLLGPLTDPPGQLLAPVAAHAGLTHAALGGVLGSAAPFTGTTRKQLVEHPIQRLLGLLGRIVAGDLADQAGGGVHEVAQRVFHARRLLLLLLLGLTLLLLAGGLGLGHERVVVKALPVARVVGERATVLGFAAVATVDAVHQVRRELLGPVRDGPGQILAGTALLGTAAQLGTAAVALPAGEQLLEQRAQRLLGLLAGLLTRHLGHDPGGGVHEVAQRVLQRRRLRLGLLLGLARTAGRTVRAPVRPAVGVAADTEQLEQVADEGVGQLPDRLARVLLLARLPRTLLALAVARRAGDAQLAEQVGQEVVDRLAERLAQAILLAAVARLLRSLARGGVAVRAIAEPEQLEQVGDEAVGQLADPGGQLLLVGAIVPAAAGVLVG</sequence>
<evidence type="ECO:0000256" key="1">
    <source>
        <dbReference type="SAM" id="Phobius"/>
    </source>
</evidence>
<name>A0ABP9QKM0_9PSEU</name>
<comment type="caution">
    <text evidence="2">The sequence shown here is derived from an EMBL/GenBank/DDBJ whole genome shotgun (WGS) entry which is preliminary data.</text>
</comment>
<feature type="transmembrane region" description="Helical" evidence="1">
    <location>
        <begin position="232"/>
        <end position="252"/>
    </location>
</feature>
<evidence type="ECO:0000313" key="2">
    <source>
        <dbReference type="EMBL" id="GAA5163587.1"/>
    </source>
</evidence>
<reference evidence="3" key="1">
    <citation type="journal article" date="2019" name="Int. J. Syst. Evol. Microbiol.">
        <title>The Global Catalogue of Microorganisms (GCM) 10K type strain sequencing project: providing services to taxonomists for standard genome sequencing and annotation.</title>
        <authorList>
            <consortium name="The Broad Institute Genomics Platform"/>
            <consortium name="The Broad Institute Genome Sequencing Center for Infectious Disease"/>
            <person name="Wu L."/>
            <person name="Ma J."/>
        </authorList>
    </citation>
    <scope>NUCLEOTIDE SEQUENCE [LARGE SCALE GENOMIC DNA]</scope>
    <source>
        <strain evidence="3">JCM 18303</strain>
    </source>
</reference>
<keyword evidence="1" id="KW-0472">Membrane</keyword>
<keyword evidence="3" id="KW-1185">Reference proteome</keyword>
<proteinExistence type="predicted"/>
<dbReference type="Proteomes" id="UP001428817">
    <property type="component" value="Unassembled WGS sequence"/>
</dbReference>
<evidence type="ECO:0000313" key="3">
    <source>
        <dbReference type="Proteomes" id="UP001428817"/>
    </source>
</evidence>
<dbReference type="EMBL" id="BAABJP010000029">
    <property type="protein sequence ID" value="GAA5163587.1"/>
    <property type="molecule type" value="Genomic_DNA"/>
</dbReference>
<gene>
    <name evidence="2" type="ORF">GCM10023321_50700</name>
</gene>
<feature type="transmembrane region" description="Helical" evidence="1">
    <location>
        <begin position="105"/>
        <end position="125"/>
    </location>
</feature>
<keyword evidence="1" id="KW-0812">Transmembrane</keyword>
<keyword evidence="1" id="KW-1133">Transmembrane helix</keyword>
<protein>
    <recommendedName>
        <fullName evidence="4">Secreted protein</fullName>
    </recommendedName>
</protein>
<organism evidence="2 3">
    <name type="scientific">Pseudonocardia eucalypti</name>
    <dbReference type="NCBI Taxonomy" id="648755"/>
    <lineage>
        <taxon>Bacteria</taxon>
        <taxon>Bacillati</taxon>
        <taxon>Actinomycetota</taxon>
        <taxon>Actinomycetes</taxon>
        <taxon>Pseudonocardiales</taxon>
        <taxon>Pseudonocardiaceae</taxon>
        <taxon>Pseudonocardia</taxon>
    </lineage>
</organism>